<protein>
    <submittedName>
        <fullName evidence="8">Serine/threonine protein kinase</fullName>
    </submittedName>
</protein>
<evidence type="ECO:0000256" key="2">
    <source>
        <dbReference type="ARBA" id="ARBA00022741"/>
    </source>
</evidence>
<evidence type="ECO:0000256" key="4">
    <source>
        <dbReference type="ARBA" id="ARBA00022840"/>
    </source>
</evidence>
<keyword evidence="1" id="KW-0808">Transferase</keyword>
<evidence type="ECO:0000259" key="7">
    <source>
        <dbReference type="Pfam" id="PF00069"/>
    </source>
</evidence>
<evidence type="ECO:0000313" key="9">
    <source>
        <dbReference type="Proteomes" id="UP001049518"/>
    </source>
</evidence>
<keyword evidence="8" id="KW-0723">Serine/threonine-protein kinase</keyword>
<dbReference type="Gene3D" id="1.25.40.10">
    <property type="entry name" value="Tetratricopeptide repeat domain"/>
    <property type="match status" value="1"/>
</dbReference>
<keyword evidence="3 8" id="KW-0418">Kinase</keyword>
<evidence type="ECO:0000256" key="5">
    <source>
        <dbReference type="PROSITE-ProRule" id="PRU10141"/>
    </source>
</evidence>
<sequence>MRTALRAGDPTSVGGYTVKERLGAGGMGTVYLGEDVTGAPVAVKVVDPALLCRQDGAVPGRYRREIAALRRLDRRCTAALLDADPDADPAYLVIEYVDGPSLEDTVRRDGPLRGASLEEVAVAVIAVLEHLHAENVTHRNLKPGTILLGPHGPRVSGYRIALPAGRYPRAADDETRRTLPYLAPELLLGECPGPAADVFAWAATVAYAASGAPPYGTGHWTVQHRTEPGGPLLDGLAPPLLDAVRRGLARDPVLRPTAAEALKSLRGLSPAVLETAASGVLPGGDADEWAERARRSLGEGRARLALYQAQRGLALNPLHARCLRYRAGANLAEGRPGLQDLQLAHDVEPGDAEIRRAYARELALDRGGRKTHGRAGPADAREALLTALELEPGDPVVTARYEAFAVRETGSPAVPPEVLRAVLALTAELPDPPPDAAPADLRNVPGLALDRVELALRNLAGLSLPAATRAHLASRLGGALRREARRNTGGPLRRSAAIERVAALAEFLAPGDATFARLARDAYGIPMDPRTIAAPLAGAGGVILVLAYLTLAPYWLGWMWAVPVAAVTGAALTGLLVVALSGYNAVRRRLGRALGGVSAR</sequence>
<accession>A0ABX8QZY4</accession>
<dbReference type="InterPro" id="IPR011990">
    <property type="entry name" value="TPR-like_helical_dom_sf"/>
</dbReference>
<keyword evidence="9" id="KW-1185">Reference proteome</keyword>
<dbReference type="PROSITE" id="PS00107">
    <property type="entry name" value="PROTEIN_KINASE_ATP"/>
    <property type="match status" value="1"/>
</dbReference>
<feature type="domain" description="Protein kinase" evidence="7">
    <location>
        <begin position="16"/>
        <end position="263"/>
    </location>
</feature>
<keyword evidence="6" id="KW-0472">Membrane</keyword>
<feature type="transmembrane region" description="Helical" evidence="6">
    <location>
        <begin position="557"/>
        <end position="583"/>
    </location>
</feature>
<dbReference type="SUPFAM" id="SSF56112">
    <property type="entry name" value="Protein kinase-like (PK-like)"/>
    <property type="match status" value="1"/>
</dbReference>
<name>A0ABX8QZY4_9ACTN</name>
<proteinExistence type="predicted"/>
<dbReference type="PANTHER" id="PTHR43289">
    <property type="entry name" value="MITOGEN-ACTIVATED PROTEIN KINASE KINASE KINASE 20-RELATED"/>
    <property type="match status" value="1"/>
</dbReference>
<dbReference type="Gene3D" id="3.30.200.20">
    <property type="entry name" value="Phosphorylase Kinase, domain 1"/>
    <property type="match status" value="1"/>
</dbReference>
<dbReference type="InterPro" id="IPR000719">
    <property type="entry name" value="Prot_kinase_dom"/>
</dbReference>
<keyword evidence="2 5" id="KW-0547">Nucleotide-binding</keyword>
<evidence type="ECO:0000256" key="6">
    <source>
        <dbReference type="SAM" id="Phobius"/>
    </source>
</evidence>
<evidence type="ECO:0000256" key="1">
    <source>
        <dbReference type="ARBA" id="ARBA00022679"/>
    </source>
</evidence>
<dbReference type="PANTHER" id="PTHR43289:SF34">
    <property type="entry name" value="SERINE_THREONINE-PROTEIN KINASE YBDM-RELATED"/>
    <property type="match status" value="1"/>
</dbReference>
<keyword evidence="6" id="KW-0812">Transmembrane</keyword>
<dbReference type="Gene3D" id="1.10.510.10">
    <property type="entry name" value="Transferase(Phosphotransferase) domain 1"/>
    <property type="match status" value="1"/>
</dbReference>
<gene>
    <name evidence="8" type="ORF">AGRA3207_005484</name>
</gene>
<keyword evidence="6" id="KW-1133">Transmembrane helix</keyword>
<dbReference type="Proteomes" id="UP001049518">
    <property type="component" value="Chromosome"/>
</dbReference>
<evidence type="ECO:0000256" key="3">
    <source>
        <dbReference type="ARBA" id="ARBA00022777"/>
    </source>
</evidence>
<dbReference type="CDD" id="cd14014">
    <property type="entry name" value="STKc_PknB_like"/>
    <property type="match status" value="1"/>
</dbReference>
<feature type="transmembrane region" description="Helical" evidence="6">
    <location>
        <begin position="532"/>
        <end position="551"/>
    </location>
</feature>
<reference evidence="8" key="1">
    <citation type="submission" date="2020-07" db="EMBL/GenBank/DDBJ databases">
        <authorList>
            <person name="Tarantini F.S."/>
            <person name="Hong K.W."/>
            <person name="Chan K.G."/>
        </authorList>
    </citation>
    <scope>NUCLEOTIDE SEQUENCE</scope>
    <source>
        <strain evidence="8">32-07</strain>
    </source>
</reference>
<feature type="binding site" evidence="5">
    <location>
        <position position="44"/>
    </location>
    <ligand>
        <name>ATP</name>
        <dbReference type="ChEBI" id="CHEBI:30616"/>
    </ligand>
</feature>
<dbReference type="Pfam" id="PF00069">
    <property type="entry name" value="Pkinase"/>
    <property type="match status" value="1"/>
</dbReference>
<dbReference type="RefSeq" id="WP_231329910.1">
    <property type="nucleotide sequence ID" value="NZ_CP059572.1"/>
</dbReference>
<dbReference type="InterPro" id="IPR011009">
    <property type="entry name" value="Kinase-like_dom_sf"/>
</dbReference>
<dbReference type="EMBL" id="CP059572">
    <property type="protein sequence ID" value="QXJ24208.1"/>
    <property type="molecule type" value="Genomic_DNA"/>
</dbReference>
<dbReference type="GO" id="GO:0004674">
    <property type="term" value="F:protein serine/threonine kinase activity"/>
    <property type="evidence" value="ECO:0007669"/>
    <property type="project" value="UniProtKB-KW"/>
</dbReference>
<keyword evidence="4 5" id="KW-0067">ATP-binding</keyword>
<evidence type="ECO:0000313" key="8">
    <source>
        <dbReference type="EMBL" id="QXJ24208.1"/>
    </source>
</evidence>
<dbReference type="InterPro" id="IPR017441">
    <property type="entry name" value="Protein_kinase_ATP_BS"/>
</dbReference>
<organism evidence="8 9">
    <name type="scientific">Actinomadura graeca</name>
    <dbReference type="NCBI Taxonomy" id="2750812"/>
    <lineage>
        <taxon>Bacteria</taxon>
        <taxon>Bacillati</taxon>
        <taxon>Actinomycetota</taxon>
        <taxon>Actinomycetes</taxon>
        <taxon>Streptosporangiales</taxon>
        <taxon>Thermomonosporaceae</taxon>
        <taxon>Actinomadura</taxon>
    </lineage>
</organism>